<dbReference type="RefSeq" id="WP_111537424.1">
    <property type="nucleotide sequence ID" value="NZ_QKZL01000008.1"/>
</dbReference>
<keyword evidence="1 2" id="KW-0378">Hydrolase</keyword>
<feature type="domain" description="HD" evidence="3">
    <location>
        <begin position="62"/>
        <end position="198"/>
    </location>
</feature>
<dbReference type="EMBL" id="QKZL01000008">
    <property type="protein sequence ID" value="PZX16012.1"/>
    <property type="molecule type" value="Genomic_DNA"/>
</dbReference>
<dbReference type="InterPro" id="IPR026875">
    <property type="entry name" value="PHydrolase_assoc_dom"/>
</dbReference>
<dbReference type="InterPro" id="IPR050135">
    <property type="entry name" value="dGTPase-like"/>
</dbReference>
<keyword evidence="5" id="KW-1185">Reference proteome</keyword>
<evidence type="ECO:0000313" key="5">
    <source>
        <dbReference type="Proteomes" id="UP000248916"/>
    </source>
</evidence>
<evidence type="ECO:0000256" key="1">
    <source>
        <dbReference type="ARBA" id="ARBA00022801"/>
    </source>
</evidence>
<dbReference type="OrthoDB" id="9803619at2"/>
<comment type="caution">
    <text evidence="4">The sequence shown here is derived from an EMBL/GenBank/DDBJ whole genome shotgun (WGS) entry which is preliminary data.</text>
</comment>
<name>A0A2W7NXS9_9RHOB</name>
<evidence type="ECO:0000313" key="4">
    <source>
        <dbReference type="EMBL" id="PZX16012.1"/>
    </source>
</evidence>
<organism evidence="4 5">
    <name type="scientific">Palleronia aestuarii</name>
    <dbReference type="NCBI Taxonomy" id="568105"/>
    <lineage>
        <taxon>Bacteria</taxon>
        <taxon>Pseudomonadati</taxon>
        <taxon>Pseudomonadota</taxon>
        <taxon>Alphaproteobacteria</taxon>
        <taxon>Rhodobacterales</taxon>
        <taxon>Roseobacteraceae</taxon>
        <taxon>Palleronia</taxon>
    </lineage>
</organism>
<proteinExistence type="inferred from homology"/>
<protein>
    <recommendedName>
        <fullName evidence="2">Deoxyguanosinetriphosphate triphosphohydrolase-like protein</fullName>
    </recommendedName>
</protein>
<evidence type="ECO:0000256" key="2">
    <source>
        <dbReference type="HAMAP-Rule" id="MF_01212"/>
    </source>
</evidence>
<gene>
    <name evidence="4" type="ORF">LX81_02284</name>
</gene>
<dbReference type="CDD" id="cd00077">
    <property type="entry name" value="HDc"/>
    <property type="match status" value="1"/>
</dbReference>
<dbReference type="HAMAP" id="MF_01212">
    <property type="entry name" value="dGTPase_type2"/>
    <property type="match status" value="1"/>
</dbReference>
<dbReference type="NCBIfam" id="TIGR01353">
    <property type="entry name" value="dGTP_triPase"/>
    <property type="match status" value="1"/>
</dbReference>
<dbReference type="InterPro" id="IPR003607">
    <property type="entry name" value="HD/PDEase_dom"/>
</dbReference>
<dbReference type="PROSITE" id="PS51831">
    <property type="entry name" value="HD"/>
    <property type="match status" value="1"/>
</dbReference>
<dbReference type="Pfam" id="PF01966">
    <property type="entry name" value="HD"/>
    <property type="match status" value="1"/>
</dbReference>
<dbReference type="GO" id="GO:0006203">
    <property type="term" value="P:dGTP catabolic process"/>
    <property type="evidence" value="ECO:0007669"/>
    <property type="project" value="TreeGrafter"/>
</dbReference>
<dbReference type="PANTHER" id="PTHR11373">
    <property type="entry name" value="DEOXYNUCLEOSIDE TRIPHOSPHATE TRIPHOSPHOHYDROLASE"/>
    <property type="match status" value="1"/>
</dbReference>
<reference evidence="4 5" key="1">
    <citation type="submission" date="2018-06" db="EMBL/GenBank/DDBJ databases">
        <title>Genomic Encyclopedia of Archaeal and Bacterial Type Strains, Phase II (KMG-II): from individual species to whole genera.</title>
        <authorList>
            <person name="Goeker M."/>
        </authorList>
    </citation>
    <scope>NUCLEOTIDE SEQUENCE [LARGE SCALE GENOMIC DNA]</scope>
    <source>
        <strain evidence="4 5">DSM 22009</strain>
    </source>
</reference>
<dbReference type="InterPro" id="IPR006261">
    <property type="entry name" value="dGTPase"/>
</dbReference>
<dbReference type="Proteomes" id="UP000248916">
    <property type="component" value="Unassembled WGS sequence"/>
</dbReference>
<evidence type="ECO:0000259" key="3">
    <source>
        <dbReference type="PROSITE" id="PS51831"/>
    </source>
</evidence>
<accession>A0A2W7NXS9</accession>
<dbReference type="InterPro" id="IPR006674">
    <property type="entry name" value="HD_domain"/>
</dbReference>
<dbReference type="SMART" id="SM00471">
    <property type="entry name" value="HDc"/>
    <property type="match status" value="1"/>
</dbReference>
<dbReference type="PANTHER" id="PTHR11373:SF43">
    <property type="entry name" value="DEOXYGUANOSINETRIPHOSPHATE TRIPHOSPHOHYDROLASE-LIKE PROTEIN"/>
    <property type="match status" value="1"/>
</dbReference>
<dbReference type="NCBIfam" id="NF002326">
    <property type="entry name" value="PRK01286.1-1"/>
    <property type="match status" value="1"/>
</dbReference>
<dbReference type="SUPFAM" id="SSF109604">
    <property type="entry name" value="HD-domain/PDEase-like"/>
    <property type="match status" value="1"/>
</dbReference>
<sequence>MQARFAARPEESRGRLYPEEESTFRSCFQRDRDRIIHASAFRRLKHKTQVFIEHEGDYFRTRLTHSIEVAQVARTIAGVLGLNSELTEAVALAHDLGHPPFGHTGEEALSALMAPHGGFDHNAQAIRIVTSLERHYAEFDGLNLTWETLEGIAKHNGPVDAPVPYALAEYDARHDLELSTFASAEAQVAALADDVAYNHHDLHDGLRAELFSTDELADLPLLDGCFAEVDRIYPDLNYYRRRHEALRRFFGVLVEDVIAEARIRLAALDPISSEEVRHAGRGIIRFSDPVWRDLQVIRRFLFERMYRAPGVVAMRREVTEVVHDLFPLFMERTDLLPKQWRKDVEEAEGETALARIVADYIAGMTDRFALQEHGRLCHGSGPFVPR</sequence>
<dbReference type="Pfam" id="PF13286">
    <property type="entry name" value="HD_assoc"/>
    <property type="match status" value="1"/>
</dbReference>
<dbReference type="Gene3D" id="1.10.3210.10">
    <property type="entry name" value="Hypothetical protein af1432"/>
    <property type="match status" value="1"/>
</dbReference>
<comment type="similarity">
    <text evidence="2">Belongs to the dGTPase family. Type 2 subfamily.</text>
</comment>
<dbReference type="GO" id="GO:0008832">
    <property type="term" value="F:dGTPase activity"/>
    <property type="evidence" value="ECO:0007669"/>
    <property type="project" value="TreeGrafter"/>
</dbReference>
<dbReference type="AlphaFoldDB" id="A0A2W7NXS9"/>
<dbReference type="InterPro" id="IPR023023">
    <property type="entry name" value="dNTPase_2"/>
</dbReference>
<dbReference type="NCBIfam" id="NF002328">
    <property type="entry name" value="PRK01286.1-3"/>
    <property type="match status" value="1"/>
</dbReference>